<proteinExistence type="predicted"/>
<protein>
    <submittedName>
        <fullName evidence="1">Uncharacterized protein</fullName>
    </submittedName>
</protein>
<keyword evidence="2" id="KW-1185">Reference proteome</keyword>
<dbReference type="GeneID" id="80904459"/>
<dbReference type="Proteomes" id="UP001140513">
    <property type="component" value="Unassembled WGS sequence"/>
</dbReference>
<comment type="caution">
    <text evidence="1">The sequence shown here is derived from an EMBL/GenBank/DDBJ whole genome shotgun (WGS) entry which is preliminary data.</text>
</comment>
<dbReference type="AlphaFoldDB" id="A0A9W8XV70"/>
<dbReference type="RefSeq" id="XP_056076569.1">
    <property type="nucleotide sequence ID" value="XM_056209747.1"/>
</dbReference>
<evidence type="ECO:0000313" key="2">
    <source>
        <dbReference type="Proteomes" id="UP001140513"/>
    </source>
</evidence>
<reference evidence="1" key="1">
    <citation type="submission" date="2022-10" db="EMBL/GenBank/DDBJ databases">
        <title>Tapping the CABI collections for fungal endophytes: first genome assemblies for Collariella, Neodidymelliopsis, Ascochyta clinopodiicola, Didymella pomorum, Didymosphaeria variabile, Neocosmospora piperis and Neocucurbitaria cava.</title>
        <authorList>
            <person name="Hill R."/>
        </authorList>
    </citation>
    <scope>NUCLEOTIDE SEQUENCE</scope>
    <source>
        <strain evidence="1">IMI 356815</strain>
    </source>
</reference>
<name>A0A9W8XV70_9PLEO</name>
<sequence length="63" mass="7008">MSLVSGEKSKYVEPITRTLCPRSPYPARPHLDPAALESIAAHTIEVGQQGWPLDYDGNEEKEQ</sequence>
<dbReference type="EMBL" id="JAPEUX010000001">
    <property type="protein sequence ID" value="KAJ4360367.1"/>
    <property type="molecule type" value="Genomic_DNA"/>
</dbReference>
<accession>A0A9W8XV70</accession>
<gene>
    <name evidence="1" type="ORF">N0V89_000929</name>
</gene>
<evidence type="ECO:0000313" key="1">
    <source>
        <dbReference type="EMBL" id="KAJ4360367.1"/>
    </source>
</evidence>
<organism evidence="1 2">
    <name type="scientific">Didymosphaeria variabile</name>
    <dbReference type="NCBI Taxonomy" id="1932322"/>
    <lineage>
        <taxon>Eukaryota</taxon>
        <taxon>Fungi</taxon>
        <taxon>Dikarya</taxon>
        <taxon>Ascomycota</taxon>
        <taxon>Pezizomycotina</taxon>
        <taxon>Dothideomycetes</taxon>
        <taxon>Pleosporomycetidae</taxon>
        <taxon>Pleosporales</taxon>
        <taxon>Massarineae</taxon>
        <taxon>Didymosphaeriaceae</taxon>
        <taxon>Didymosphaeria</taxon>
    </lineage>
</organism>